<proteinExistence type="predicted"/>
<accession>A0A6L3VHM6</accession>
<dbReference type="RefSeq" id="WP_151546551.1">
    <property type="nucleotide sequence ID" value="NZ_WBMR01000292.1"/>
</dbReference>
<keyword evidence="3" id="KW-1185">Reference proteome</keyword>
<protein>
    <submittedName>
        <fullName evidence="2">Uncharacterized protein</fullName>
    </submittedName>
</protein>
<feature type="region of interest" description="Disordered" evidence="1">
    <location>
        <begin position="1"/>
        <end position="62"/>
    </location>
</feature>
<sequence>MPSDPVRSPLGDQHVCSMPGCRRPSCFQVRLETGGPPPGRASRAPASRGRDTAPRAASRDTA</sequence>
<dbReference type="AlphaFoldDB" id="A0A6L3VHM6"/>
<dbReference type="Proteomes" id="UP000483004">
    <property type="component" value="Unassembled WGS sequence"/>
</dbReference>
<reference evidence="2 3" key="1">
    <citation type="submission" date="2019-09" db="EMBL/GenBank/DDBJ databases">
        <title>Actinomadura physcomitrii sp. nov., a novel actinomycete isolated from moss [Physcomitrium sphaericum (Ludw) Fuernr].</title>
        <authorList>
            <person name="Liu C."/>
            <person name="Zhuang X."/>
        </authorList>
    </citation>
    <scope>NUCLEOTIDE SEQUENCE [LARGE SCALE GENOMIC DNA]</scope>
    <source>
        <strain evidence="2 3">CYP1-1B</strain>
    </source>
</reference>
<organism evidence="2 3">
    <name type="scientific">Actinomadura montaniterrae</name>
    <dbReference type="NCBI Taxonomy" id="1803903"/>
    <lineage>
        <taxon>Bacteria</taxon>
        <taxon>Bacillati</taxon>
        <taxon>Actinomycetota</taxon>
        <taxon>Actinomycetes</taxon>
        <taxon>Streptosporangiales</taxon>
        <taxon>Thermomonosporaceae</taxon>
        <taxon>Actinomadura</taxon>
    </lineage>
</organism>
<feature type="non-terminal residue" evidence="2">
    <location>
        <position position="62"/>
    </location>
</feature>
<name>A0A6L3VHM6_9ACTN</name>
<feature type="compositionally biased region" description="Basic and acidic residues" evidence="1">
    <location>
        <begin position="48"/>
        <end position="62"/>
    </location>
</feature>
<evidence type="ECO:0000313" key="2">
    <source>
        <dbReference type="EMBL" id="KAB2361756.1"/>
    </source>
</evidence>
<gene>
    <name evidence="2" type="ORF">F9B16_45790</name>
</gene>
<dbReference type="OrthoDB" id="3481755at2"/>
<dbReference type="EMBL" id="WBMR01000292">
    <property type="protein sequence ID" value="KAB2361756.1"/>
    <property type="molecule type" value="Genomic_DNA"/>
</dbReference>
<evidence type="ECO:0000256" key="1">
    <source>
        <dbReference type="SAM" id="MobiDB-lite"/>
    </source>
</evidence>
<comment type="caution">
    <text evidence="2">The sequence shown here is derived from an EMBL/GenBank/DDBJ whole genome shotgun (WGS) entry which is preliminary data.</text>
</comment>
<evidence type="ECO:0000313" key="3">
    <source>
        <dbReference type="Proteomes" id="UP000483004"/>
    </source>
</evidence>